<dbReference type="Gene3D" id="6.10.250.690">
    <property type="match status" value="1"/>
</dbReference>
<dbReference type="GO" id="GO:0005829">
    <property type="term" value="C:cytosol"/>
    <property type="evidence" value="ECO:0007669"/>
    <property type="project" value="TreeGrafter"/>
</dbReference>
<evidence type="ECO:0000256" key="2">
    <source>
        <dbReference type="ARBA" id="ARBA00023012"/>
    </source>
</evidence>
<dbReference type="Proteomes" id="UP000886744">
    <property type="component" value="Unassembled WGS sequence"/>
</dbReference>
<protein>
    <submittedName>
        <fullName evidence="8">Response regulator transcription factor</fullName>
    </submittedName>
</protein>
<evidence type="ECO:0000313" key="8">
    <source>
        <dbReference type="EMBL" id="HIR62610.1"/>
    </source>
</evidence>
<dbReference type="PANTHER" id="PTHR48111:SF40">
    <property type="entry name" value="PHOSPHATE REGULON TRANSCRIPTIONAL REGULATORY PROTEIN PHOB"/>
    <property type="match status" value="1"/>
</dbReference>
<evidence type="ECO:0000256" key="4">
    <source>
        <dbReference type="PROSITE-ProRule" id="PRU00169"/>
    </source>
</evidence>
<dbReference type="Pfam" id="PF00072">
    <property type="entry name" value="Response_reg"/>
    <property type="match status" value="1"/>
</dbReference>
<dbReference type="InterPro" id="IPR001789">
    <property type="entry name" value="Sig_transdc_resp-reg_receiver"/>
</dbReference>
<feature type="domain" description="OmpR/PhoB-type" evidence="7">
    <location>
        <begin position="147"/>
        <end position="243"/>
    </location>
</feature>
<dbReference type="GO" id="GO:0006355">
    <property type="term" value="P:regulation of DNA-templated transcription"/>
    <property type="evidence" value="ECO:0007669"/>
    <property type="project" value="InterPro"/>
</dbReference>
<reference evidence="8" key="2">
    <citation type="journal article" date="2021" name="PeerJ">
        <title>Extensive microbial diversity within the chicken gut microbiome revealed by metagenomics and culture.</title>
        <authorList>
            <person name="Gilroy R."/>
            <person name="Ravi A."/>
            <person name="Getino M."/>
            <person name="Pursley I."/>
            <person name="Horton D.L."/>
            <person name="Alikhan N.F."/>
            <person name="Baker D."/>
            <person name="Gharbi K."/>
            <person name="Hall N."/>
            <person name="Watson M."/>
            <person name="Adriaenssens E.M."/>
            <person name="Foster-Nyarko E."/>
            <person name="Jarju S."/>
            <person name="Secka A."/>
            <person name="Antonio M."/>
            <person name="Oren A."/>
            <person name="Chaudhuri R.R."/>
            <person name="La Ragione R."/>
            <person name="Hildebrand F."/>
            <person name="Pallen M.J."/>
        </authorList>
    </citation>
    <scope>NUCLEOTIDE SEQUENCE</scope>
    <source>
        <strain evidence="8">ChiHjej13B12-12457</strain>
    </source>
</reference>
<dbReference type="SMART" id="SM00862">
    <property type="entry name" value="Trans_reg_C"/>
    <property type="match status" value="1"/>
</dbReference>
<name>A0A9D1E0J5_9BACT</name>
<dbReference type="SUPFAM" id="SSF46894">
    <property type="entry name" value="C-terminal effector domain of the bipartite response regulators"/>
    <property type="match status" value="1"/>
</dbReference>
<accession>A0A9D1E0J5</accession>
<gene>
    <name evidence="8" type="ORF">IAC94_03685</name>
</gene>
<dbReference type="GO" id="GO:0032993">
    <property type="term" value="C:protein-DNA complex"/>
    <property type="evidence" value="ECO:0007669"/>
    <property type="project" value="TreeGrafter"/>
</dbReference>
<comment type="caution">
    <text evidence="8">The sequence shown here is derived from an EMBL/GenBank/DDBJ whole genome shotgun (WGS) entry which is preliminary data.</text>
</comment>
<evidence type="ECO:0000259" key="6">
    <source>
        <dbReference type="PROSITE" id="PS50110"/>
    </source>
</evidence>
<evidence type="ECO:0000256" key="5">
    <source>
        <dbReference type="PROSITE-ProRule" id="PRU01091"/>
    </source>
</evidence>
<dbReference type="GO" id="GO:0000156">
    <property type="term" value="F:phosphorelay response regulator activity"/>
    <property type="evidence" value="ECO:0007669"/>
    <property type="project" value="TreeGrafter"/>
</dbReference>
<dbReference type="AlphaFoldDB" id="A0A9D1E0J5"/>
<dbReference type="PROSITE" id="PS50110">
    <property type="entry name" value="RESPONSE_REGULATORY"/>
    <property type="match status" value="1"/>
</dbReference>
<dbReference type="InterPro" id="IPR039420">
    <property type="entry name" value="WalR-like"/>
</dbReference>
<feature type="DNA-binding region" description="OmpR/PhoB-type" evidence="5">
    <location>
        <begin position="147"/>
        <end position="243"/>
    </location>
</feature>
<dbReference type="InterPro" id="IPR011006">
    <property type="entry name" value="CheY-like_superfamily"/>
</dbReference>
<dbReference type="GO" id="GO:0000976">
    <property type="term" value="F:transcription cis-regulatory region binding"/>
    <property type="evidence" value="ECO:0007669"/>
    <property type="project" value="TreeGrafter"/>
</dbReference>
<organism evidence="8 9">
    <name type="scientific">Candidatus Coprenecus avistercoris</name>
    <dbReference type="NCBI Taxonomy" id="2840730"/>
    <lineage>
        <taxon>Bacteria</taxon>
        <taxon>Pseudomonadati</taxon>
        <taxon>Bacteroidota</taxon>
        <taxon>Bacteroidia</taxon>
        <taxon>Bacteroidales</taxon>
        <taxon>Rikenellaceae</taxon>
        <taxon>Rikenellaceae incertae sedis</taxon>
        <taxon>Candidatus Coprenecus</taxon>
    </lineage>
</organism>
<dbReference type="InterPro" id="IPR001867">
    <property type="entry name" value="OmpR/PhoB-type_DNA-bd"/>
</dbReference>
<dbReference type="CDD" id="cd00383">
    <property type="entry name" value="trans_reg_C"/>
    <property type="match status" value="1"/>
</dbReference>
<dbReference type="Gene3D" id="3.40.50.2300">
    <property type="match status" value="1"/>
</dbReference>
<dbReference type="EMBL" id="DVHI01000045">
    <property type="protein sequence ID" value="HIR62610.1"/>
    <property type="molecule type" value="Genomic_DNA"/>
</dbReference>
<sequence>MRMQRILIVDDEESICEILQFNLEVEGYEVEVAYSAEEALGKDIKSFSLILLDIMMGGMSGFKMAQMLKKDPATASIPIIFCTAKDTEDNKIAGLTLGADDYISKPFSVREVVARVKSVLRRCAPQAQQSPVKLQPDVPASRTEMSGDSITYNGLRLDLLKHKCYIDGQEVQLTKKEMEIMILFLRNSGRVLSREEILHNVWSDEVVVLDRTIDVNITRLRKKIGEYGKYIVTRQGYGYGFDV</sequence>
<dbReference type="Pfam" id="PF00486">
    <property type="entry name" value="Trans_reg_C"/>
    <property type="match status" value="1"/>
</dbReference>
<dbReference type="PROSITE" id="PS51755">
    <property type="entry name" value="OMPR_PHOB"/>
    <property type="match status" value="1"/>
</dbReference>
<dbReference type="PANTHER" id="PTHR48111">
    <property type="entry name" value="REGULATOR OF RPOS"/>
    <property type="match status" value="1"/>
</dbReference>
<dbReference type="InterPro" id="IPR036388">
    <property type="entry name" value="WH-like_DNA-bd_sf"/>
</dbReference>
<proteinExistence type="predicted"/>
<feature type="domain" description="Response regulatory" evidence="6">
    <location>
        <begin position="5"/>
        <end position="120"/>
    </location>
</feature>
<evidence type="ECO:0000256" key="3">
    <source>
        <dbReference type="ARBA" id="ARBA00023125"/>
    </source>
</evidence>
<reference evidence="8" key="1">
    <citation type="submission" date="2020-10" db="EMBL/GenBank/DDBJ databases">
        <authorList>
            <person name="Gilroy R."/>
        </authorList>
    </citation>
    <scope>NUCLEOTIDE SEQUENCE</scope>
    <source>
        <strain evidence="8">ChiHjej13B12-12457</strain>
    </source>
</reference>
<dbReference type="SMART" id="SM00448">
    <property type="entry name" value="REC"/>
    <property type="match status" value="1"/>
</dbReference>
<evidence type="ECO:0000256" key="1">
    <source>
        <dbReference type="ARBA" id="ARBA00022553"/>
    </source>
</evidence>
<keyword evidence="2" id="KW-0902">Two-component regulatory system</keyword>
<dbReference type="SUPFAM" id="SSF52172">
    <property type="entry name" value="CheY-like"/>
    <property type="match status" value="1"/>
</dbReference>
<dbReference type="Gene3D" id="1.10.10.10">
    <property type="entry name" value="Winged helix-like DNA-binding domain superfamily/Winged helix DNA-binding domain"/>
    <property type="match status" value="1"/>
</dbReference>
<evidence type="ECO:0000313" key="9">
    <source>
        <dbReference type="Proteomes" id="UP000886744"/>
    </source>
</evidence>
<feature type="modified residue" description="4-aspartylphosphate" evidence="4">
    <location>
        <position position="53"/>
    </location>
</feature>
<dbReference type="InterPro" id="IPR016032">
    <property type="entry name" value="Sig_transdc_resp-reg_C-effctor"/>
</dbReference>
<evidence type="ECO:0000259" key="7">
    <source>
        <dbReference type="PROSITE" id="PS51755"/>
    </source>
</evidence>
<keyword evidence="3 5" id="KW-0238">DNA-binding</keyword>
<keyword evidence="1 4" id="KW-0597">Phosphoprotein</keyword>